<dbReference type="PATRIC" id="fig|49338.4.peg.5577"/>
<dbReference type="Gene3D" id="3.30.1370.220">
    <property type="match status" value="1"/>
</dbReference>
<feature type="domain" description="Tail sheath protein subtilisin-like" evidence="2">
    <location>
        <begin position="83"/>
        <end position="226"/>
    </location>
</feature>
<evidence type="ECO:0000259" key="3">
    <source>
        <dbReference type="Pfam" id="PF17482"/>
    </source>
</evidence>
<dbReference type="Pfam" id="PF04984">
    <property type="entry name" value="Phage_sheath_1"/>
    <property type="match status" value="1"/>
</dbReference>
<accession>A0A098B9M5</accession>
<comment type="similarity">
    <text evidence="1">Belongs to the myoviridae tail sheath protein family.</text>
</comment>
<dbReference type="RefSeq" id="WP_005815446.1">
    <property type="nucleotide sequence ID" value="NZ_CABKQQ010000054.1"/>
</dbReference>
<sequence length="356" mass="37944">MGLPNINIEFKTTAAAAVKRSQKGIVAIILKDAAPAAQGMHALTNATQIPPALGTLNKDYIQRAFLGYVHPPRKVLVYVLSDTAENLAAALSYLATQSFDYVVGPPDCAAEEATEIASWVAAQRAAGLTPKAVLPHKAEDSEGIINFTTAGIKVGEDTYDASGYCSRIAGLIAGTPMTISCTYAPLPEITDVARLAKGDMDTAIDHGEFIVFHDGEKVKVGRGVNSLQTTNPNKGEVFKKIKIVEAVDMIRNDIKMTAQDNYIGKYANSYDNKCLLITAISGYFAQLELDGILQAGSSSVGIDIEAQEAYLQAAGVDTSALSEQEIKEANTGDKVYLKASIKILDAIEDIDLDIVI</sequence>
<dbReference type="EMBL" id="LK996017">
    <property type="protein sequence ID" value="CDX05067.1"/>
    <property type="molecule type" value="Genomic_DNA"/>
</dbReference>
<dbReference type="InterPro" id="IPR020287">
    <property type="entry name" value="Tail_sheath_C"/>
</dbReference>
<dbReference type="Pfam" id="PF17482">
    <property type="entry name" value="Phage_sheath_1C"/>
    <property type="match status" value="1"/>
</dbReference>
<reference evidence="4" key="1">
    <citation type="submission" date="2014-07" db="EMBL/GenBank/DDBJ databases">
        <authorList>
            <person name="Hornung V.Bastian."/>
        </authorList>
    </citation>
    <scope>NUCLEOTIDE SEQUENCE</scope>
    <source>
        <strain evidence="4">PCE-S</strain>
    </source>
</reference>
<evidence type="ECO:0000259" key="2">
    <source>
        <dbReference type="Pfam" id="PF04984"/>
    </source>
</evidence>
<gene>
    <name evidence="4" type="ORF">DPCES_5181</name>
</gene>
<name>A0A098B9M5_DESHA</name>
<protein>
    <submittedName>
        <fullName evidence="4">Phage-like element pbsx protein XkdK</fullName>
    </submittedName>
</protein>
<feature type="domain" description="Tail sheath protein C-terminal" evidence="3">
    <location>
        <begin position="234"/>
        <end position="355"/>
    </location>
</feature>
<dbReference type="Gene3D" id="3.40.50.11790">
    <property type="match status" value="1"/>
</dbReference>
<dbReference type="AlphaFoldDB" id="A0A098B9M5"/>
<proteinExistence type="inferred from homology"/>
<organism evidence="4">
    <name type="scientific">Desulfitobacterium hafniense</name>
    <name type="common">Desulfitobacterium frappieri</name>
    <dbReference type="NCBI Taxonomy" id="49338"/>
    <lineage>
        <taxon>Bacteria</taxon>
        <taxon>Bacillati</taxon>
        <taxon>Bacillota</taxon>
        <taxon>Clostridia</taxon>
        <taxon>Eubacteriales</taxon>
        <taxon>Desulfitobacteriaceae</taxon>
        <taxon>Desulfitobacterium</taxon>
    </lineage>
</organism>
<evidence type="ECO:0000313" key="4">
    <source>
        <dbReference type="EMBL" id="CDX05067.1"/>
    </source>
</evidence>
<dbReference type="InterPro" id="IPR035089">
    <property type="entry name" value="Phage_sheath_subtilisin"/>
</dbReference>
<evidence type="ECO:0000256" key="1">
    <source>
        <dbReference type="ARBA" id="ARBA00008005"/>
    </source>
</evidence>